<proteinExistence type="evidence at transcript level"/>
<accession>A0A6A7G0P0</accession>
<reference evidence="2" key="1">
    <citation type="submission" date="2017-11" db="EMBL/GenBank/DDBJ databases">
        <title>The sensing device of the deep-sea amphipod.</title>
        <authorList>
            <person name="Kobayashi H."/>
            <person name="Nagahama T."/>
            <person name="Arai W."/>
            <person name="Sasagawa Y."/>
            <person name="Umeda M."/>
            <person name="Hayashi T."/>
            <person name="Nikaido I."/>
            <person name="Watanabe H."/>
            <person name="Oguri K."/>
            <person name="Kitazato H."/>
            <person name="Fujioka K."/>
            <person name="Kido Y."/>
            <person name="Takami H."/>
        </authorList>
    </citation>
    <scope>NUCLEOTIDE SEQUENCE</scope>
    <source>
        <tissue evidence="2">Whole body</tissue>
    </source>
</reference>
<dbReference type="InterPro" id="IPR026321">
    <property type="entry name" value="CC134"/>
</dbReference>
<feature type="region of interest" description="Disordered" evidence="1">
    <location>
        <begin position="138"/>
        <end position="181"/>
    </location>
</feature>
<dbReference type="Pfam" id="PF15002">
    <property type="entry name" value="ERK-JNK_inhib"/>
    <property type="match status" value="1"/>
</dbReference>
<feature type="compositionally biased region" description="Basic residues" evidence="1">
    <location>
        <begin position="148"/>
        <end position="169"/>
    </location>
</feature>
<name>A0A6A7G0P0_9CRUS</name>
<dbReference type="AlphaFoldDB" id="A0A6A7G0P0"/>
<dbReference type="EMBL" id="IACT01004576">
    <property type="protein sequence ID" value="LAC23763.1"/>
    <property type="molecule type" value="mRNA"/>
</dbReference>
<evidence type="ECO:0000313" key="2">
    <source>
        <dbReference type="EMBL" id="LAC23763.1"/>
    </source>
</evidence>
<protein>
    <submittedName>
        <fullName evidence="2">Coiled-coil domain-containing protein 134-like</fullName>
    </submittedName>
</protein>
<sequence length="181" mass="21032">MFEERRQEHKSAVKSLLAMDDYQKQHKMITLTLERVHQVLKMSQEKLQQGHYVPGDPFPLDNSVRDALSQTMETTCLLGEVLLHLPDITRNVLEKLGTNKGLLAWGVFFTAHTTFLSDSTKKLVHLMEQELGLVDRDHDYVNPYSKSNKQKAKQYKQPQPKKKKKKSFKRGPSLSRHYDEL</sequence>
<dbReference type="PANTHER" id="PTHR14735">
    <property type="entry name" value="COILED-COIL DOMAIN-CONTAINING PROTEIN 134"/>
    <property type="match status" value="1"/>
</dbReference>
<organism evidence="2">
    <name type="scientific">Hirondellea gigas</name>
    <dbReference type="NCBI Taxonomy" id="1518452"/>
    <lineage>
        <taxon>Eukaryota</taxon>
        <taxon>Metazoa</taxon>
        <taxon>Ecdysozoa</taxon>
        <taxon>Arthropoda</taxon>
        <taxon>Crustacea</taxon>
        <taxon>Multicrustacea</taxon>
        <taxon>Malacostraca</taxon>
        <taxon>Eumalacostraca</taxon>
        <taxon>Peracarida</taxon>
        <taxon>Amphipoda</taxon>
        <taxon>Amphilochidea</taxon>
        <taxon>Lysianassida</taxon>
        <taxon>Lysianassidira</taxon>
        <taxon>Lysianassoidea</taxon>
        <taxon>Lysianassidae</taxon>
        <taxon>Hirondellea</taxon>
    </lineage>
</organism>
<evidence type="ECO:0000256" key="1">
    <source>
        <dbReference type="SAM" id="MobiDB-lite"/>
    </source>
</evidence>
<dbReference type="PANTHER" id="PTHR14735:SF1">
    <property type="entry name" value="COILED-COIL DOMAIN-CONTAINING PROTEIN 134"/>
    <property type="match status" value="1"/>
</dbReference>